<name>A0A0F7UBF1_NEOCL</name>
<feature type="region of interest" description="Disordered" evidence="3">
    <location>
        <begin position="1"/>
        <end position="71"/>
    </location>
</feature>
<feature type="region of interest" description="Disordered" evidence="3">
    <location>
        <begin position="938"/>
        <end position="968"/>
    </location>
</feature>
<proteinExistence type="predicted"/>
<reference evidence="4" key="1">
    <citation type="journal article" date="2015" name="PLoS ONE">
        <title>Comprehensive Evaluation of Toxoplasma gondii VEG and Neospora caninum LIV Genomes with Tachyzoite Stage Transcriptome and Proteome Defines Novel Transcript Features.</title>
        <authorList>
            <person name="Ramaprasad A."/>
            <person name="Mourier T."/>
            <person name="Naeem R."/>
            <person name="Malas T.B."/>
            <person name="Moussa E."/>
            <person name="Panigrahi A."/>
            <person name="Vermont S.J."/>
            <person name="Otto T.D."/>
            <person name="Wastling J."/>
            <person name="Pain A."/>
        </authorList>
    </citation>
    <scope>NUCLEOTIDE SEQUENCE</scope>
    <source>
        <strain evidence="4">Liverpool</strain>
    </source>
</reference>
<evidence type="ECO:0000256" key="3">
    <source>
        <dbReference type="SAM" id="MobiDB-lite"/>
    </source>
</evidence>
<dbReference type="AlphaFoldDB" id="A0A0F7UBF1"/>
<feature type="compositionally biased region" description="Basic and acidic residues" evidence="3">
    <location>
        <begin position="1"/>
        <end position="10"/>
    </location>
</feature>
<gene>
    <name evidence="4" type="ORF">BN1204_017760</name>
</gene>
<dbReference type="EMBL" id="LN714480">
    <property type="protein sequence ID" value="CEL65945.1"/>
    <property type="molecule type" value="Genomic_DNA"/>
</dbReference>
<feature type="coiled-coil region" evidence="2">
    <location>
        <begin position="117"/>
        <end position="200"/>
    </location>
</feature>
<evidence type="ECO:0000256" key="2">
    <source>
        <dbReference type="SAM" id="Coils"/>
    </source>
</evidence>
<dbReference type="PANTHER" id="PTHR32083">
    <property type="entry name" value="CILIA AND FLAGELLA-ASSOCIATED PROTEIN 58-RELATED"/>
    <property type="match status" value="1"/>
</dbReference>
<feature type="compositionally biased region" description="Basic and acidic residues" evidence="3">
    <location>
        <begin position="46"/>
        <end position="71"/>
    </location>
</feature>
<organism evidence="4">
    <name type="scientific">Neospora caninum (strain Liverpool)</name>
    <dbReference type="NCBI Taxonomy" id="572307"/>
    <lineage>
        <taxon>Eukaryota</taxon>
        <taxon>Sar</taxon>
        <taxon>Alveolata</taxon>
        <taxon>Apicomplexa</taxon>
        <taxon>Conoidasida</taxon>
        <taxon>Coccidia</taxon>
        <taxon>Eucoccidiorida</taxon>
        <taxon>Eimeriorina</taxon>
        <taxon>Sarcocystidae</taxon>
        <taxon>Neospora</taxon>
    </lineage>
</organism>
<dbReference type="PANTHER" id="PTHR32083:SF34">
    <property type="entry name" value="COILED-COIL DOMAIN-CONTAINING PROTEIN 146"/>
    <property type="match status" value="1"/>
</dbReference>
<keyword evidence="1 2" id="KW-0175">Coiled coil</keyword>
<feature type="coiled-coil region" evidence="2">
    <location>
        <begin position="686"/>
        <end position="812"/>
    </location>
</feature>
<dbReference type="GO" id="GO:0005856">
    <property type="term" value="C:cytoskeleton"/>
    <property type="evidence" value="ECO:0007669"/>
    <property type="project" value="TreeGrafter"/>
</dbReference>
<evidence type="ECO:0000256" key="1">
    <source>
        <dbReference type="ARBA" id="ARBA00023054"/>
    </source>
</evidence>
<feature type="coiled-coil region" evidence="2">
    <location>
        <begin position="496"/>
        <end position="622"/>
    </location>
</feature>
<feature type="coiled-coil region" evidence="2">
    <location>
        <begin position="286"/>
        <end position="327"/>
    </location>
</feature>
<feature type="coiled-coil region" evidence="2">
    <location>
        <begin position="230"/>
        <end position="257"/>
    </location>
</feature>
<protein>
    <submittedName>
        <fullName evidence="4">Uncharacterized protein</fullName>
    </submittedName>
</protein>
<evidence type="ECO:0000313" key="4">
    <source>
        <dbReference type="EMBL" id="CEL65945.1"/>
    </source>
</evidence>
<feature type="compositionally biased region" description="Basic and acidic residues" evidence="3">
    <location>
        <begin position="959"/>
        <end position="968"/>
    </location>
</feature>
<sequence>MESPAVREVEQEGGQGAVERQQVSPRGPSENIRAEEETEQWACGHSEGETKSIQRRQERDGHHEAEHDRSEDVEREVIFNILDKLCEEGKVGKTEVAMCKQKIYKLHQALLDSLAKEQAAASRVAALSQDVEEQKRELERLLVVSREHDEEIQALQESMRDKEAEIESSADAERLLKLQIDELEKERKSLEGILHGRREEIRESFGVLIEAATAEMECTKKEVQLRLKTKENLASQRNALQEKETTLKEQLAAALSQVEGVKRELDYTAQDPERVRVQADQFSQVLQALKAQTTGVEQELEDLVQKAFAAEERLKVLESQREEVSLQVTVKRDEVLAAELAERAVLGKAQAAKVNYLQAAENKRALDLQSKDLASELKMVTDMTSRNASLFDRAKVEFKKAVFARDAVFSQLPDLKSLKTDWLKEKKQLEIEIAKGKATAKALCQETEAFSRNILEQESDRKERGEEADLAFRKLSDLEKEAAASRGEVESWAQHVKTLTAHKERILREIAAAQQRVTDGQQRLQIKYITLKQTSDQQVAEMTERHKILANEVEILRLQAEAKAKAIEKRSLQMQKEVEQRGWLRLEQSRLIQKVKEESRLMEEYVIEIDRLNNVINAVEKEMLSTKRIYQTAIESRNLAGIQLIDRQAQDSEDALYRKPWNDELCLLWEKSNMLEETEKRSQRALHEKDQDVTTLRLQLQEVERQLHSKKRRAKDVPVLAAEVEKLKKELQEEKRLAESISRKLENPTEGRQWQELGGEDPDMETLEAKYRVIEQRFRGIKKELIDQDLRLEDLTELTDKQKARAEEERADAIRIRNEILRLHGKLIEMNRRMKVTMSELTLYQEYLPRLKQLQAETAQKVDEARENVYFGRPATPNTEEELAAMLKKEVARNQILYAAKERALEEEREGTSFLRTTAERRPTQYFPDDGSIGLPVAYGANAPFKPGPPTSNLRHYKGSREELPPGG</sequence>
<accession>A0A0F7UBF1</accession>